<dbReference type="Gene3D" id="2.150.10.10">
    <property type="entry name" value="Serralysin-like metalloprotease, C-terminal"/>
    <property type="match status" value="1"/>
</dbReference>
<evidence type="ECO:0000313" key="2">
    <source>
        <dbReference type="EnsemblMetazoa" id="CLYHEMP020124.1"/>
    </source>
</evidence>
<dbReference type="Pfam" id="PF18738">
    <property type="entry name" value="HEPN_DZIP3"/>
    <property type="match status" value="1"/>
</dbReference>
<dbReference type="OrthoDB" id="120976at2759"/>
<evidence type="ECO:0000259" key="1">
    <source>
        <dbReference type="Pfam" id="PF18738"/>
    </source>
</evidence>
<protein>
    <recommendedName>
        <fullName evidence="1">DZIP3-like HEPN domain-containing protein</fullName>
    </recommendedName>
</protein>
<keyword evidence="3" id="KW-1185">Reference proteome</keyword>
<name>A0A7M6DPH3_9CNID</name>
<dbReference type="EnsemblMetazoa" id="CLYHEMT020124.1">
    <property type="protein sequence ID" value="CLYHEMP020124.1"/>
    <property type="gene ID" value="CLYHEMG020124"/>
</dbReference>
<reference evidence="2" key="1">
    <citation type="submission" date="2021-01" db="UniProtKB">
        <authorList>
            <consortium name="EnsemblMetazoa"/>
        </authorList>
    </citation>
    <scope>IDENTIFICATION</scope>
</reference>
<dbReference type="InterPro" id="IPR011049">
    <property type="entry name" value="Serralysin-like_metalloprot_C"/>
</dbReference>
<proteinExistence type="predicted"/>
<feature type="domain" description="DZIP3-like HEPN" evidence="1">
    <location>
        <begin position="53"/>
        <end position="195"/>
    </location>
</feature>
<dbReference type="InterPro" id="IPR041249">
    <property type="entry name" value="HEPN_DZIP3"/>
</dbReference>
<accession>A0A7M6DPH3</accession>
<sequence length="538" mass="61198">EVVAMTLTIAALITAIQFWLRLATFLHGPLKSFLLHVLHDPSYNGLPQDPQKLYQALSTPANRKTINDLKNGKNGKKKVLQQDQVDALLPPTGNATDSSQFDVTLICILIINFTNLPAPLKGWKNKNPPATDLSIGAFVIRAREWRNYIHHTDPDKINQTEFNQKWMEGEQIINNLGFTYDTMQLKTMSLDLKYEKVVKSMYLYLERKQETLSKQQMALAAQHTALDTKHTALDTKHTALATQHTALDTKHTALDTKHTALDTKQTALDTKQTALDTKQTTLDTKQTALDSKQTALADKQAALENQHKSLDNQQASLSQDVTDLQISTTQKLDDVAQQLSLHQNLSLEEIKSLTKRLEEIANVQQRMCKNLSMMKHHSERKQETLSKQQTALADQQASLSQDVTDLQISTTQKIDDVAQQLSLHQNLSLEEIKSLTKRLEEIANVQQRMCKNLPMMKHHSGSCCLDEVFEYISQELTEKESKKLLKQLRITDDDSQRRFSESLEDISWLDLKRELQMMGKYELVDHIIKKTLITKGIN</sequence>
<dbReference type="Proteomes" id="UP000594262">
    <property type="component" value="Unplaced"/>
</dbReference>
<evidence type="ECO:0000313" key="3">
    <source>
        <dbReference type="Proteomes" id="UP000594262"/>
    </source>
</evidence>
<dbReference type="AlphaFoldDB" id="A0A7M6DPH3"/>
<organism evidence="2 3">
    <name type="scientific">Clytia hemisphaerica</name>
    <dbReference type="NCBI Taxonomy" id="252671"/>
    <lineage>
        <taxon>Eukaryota</taxon>
        <taxon>Metazoa</taxon>
        <taxon>Cnidaria</taxon>
        <taxon>Hydrozoa</taxon>
        <taxon>Hydroidolina</taxon>
        <taxon>Leptothecata</taxon>
        <taxon>Obeliida</taxon>
        <taxon>Clytiidae</taxon>
        <taxon>Clytia</taxon>
    </lineage>
</organism>